<gene>
    <name evidence="3" type="ORF">BDQ12DRAFT_670687</name>
</gene>
<dbReference type="AlphaFoldDB" id="A0A5C3LK07"/>
<keyword evidence="2" id="KW-0732">Signal</keyword>
<evidence type="ECO:0000313" key="4">
    <source>
        <dbReference type="Proteomes" id="UP000308652"/>
    </source>
</evidence>
<organism evidence="3 4">
    <name type="scientific">Crucibulum laeve</name>
    <dbReference type="NCBI Taxonomy" id="68775"/>
    <lineage>
        <taxon>Eukaryota</taxon>
        <taxon>Fungi</taxon>
        <taxon>Dikarya</taxon>
        <taxon>Basidiomycota</taxon>
        <taxon>Agaricomycotina</taxon>
        <taxon>Agaricomycetes</taxon>
        <taxon>Agaricomycetidae</taxon>
        <taxon>Agaricales</taxon>
        <taxon>Agaricineae</taxon>
        <taxon>Nidulariaceae</taxon>
        <taxon>Crucibulum</taxon>
    </lineage>
</organism>
<name>A0A5C3LK07_9AGAR</name>
<feature type="region of interest" description="Disordered" evidence="1">
    <location>
        <begin position="65"/>
        <end position="99"/>
    </location>
</feature>
<keyword evidence="4" id="KW-1185">Reference proteome</keyword>
<reference evidence="3 4" key="1">
    <citation type="journal article" date="2019" name="Nat. Ecol. Evol.">
        <title>Megaphylogeny resolves global patterns of mushroom evolution.</title>
        <authorList>
            <person name="Varga T."/>
            <person name="Krizsan K."/>
            <person name="Foldi C."/>
            <person name="Dima B."/>
            <person name="Sanchez-Garcia M."/>
            <person name="Sanchez-Ramirez S."/>
            <person name="Szollosi G.J."/>
            <person name="Szarkandi J.G."/>
            <person name="Papp V."/>
            <person name="Albert L."/>
            <person name="Andreopoulos W."/>
            <person name="Angelini C."/>
            <person name="Antonin V."/>
            <person name="Barry K.W."/>
            <person name="Bougher N.L."/>
            <person name="Buchanan P."/>
            <person name="Buyck B."/>
            <person name="Bense V."/>
            <person name="Catcheside P."/>
            <person name="Chovatia M."/>
            <person name="Cooper J."/>
            <person name="Damon W."/>
            <person name="Desjardin D."/>
            <person name="Finy P."/>
            <person name="Geml J."/>
            <person name="Haridas S."/>
            <person name="Hughes K."/>
            <person name="Justo A."/>
            <person name="Karasinski D."/>
            <person name="Kautmanova I."/>
            <person name="Kiss B."/>
            <person name="Kocsube S."/>
            <person name="Kotiranta H."/>
            <person name="LaButti K.M."/>
            <person name="Lechner B.E."/>
            <person name="Liimatainen K."/>
            <person name="Lipzen A."/>
            <person name="Lukacs Z."/>
            <person name="Mihaltcheva S."/>
            <person name="Morgado L.N."/>
            <person name="Niskanen T."/>
            <person name="Noordeloos M.E."/>
            <person name="Ohm R.A."/>
            <person name="Ortiz-Santana B."/>
            <person name="Ovrebo C."/>
            <person name="Racz N."/>
            <person name="Riley R."/>
            <person name="Savchenko A."/>
            <person name="Shiryaev A."/>
            <person name="Soop K."/>
            <person name="Spirin V."/>
            <person name="Szebenyi C."/>
            <person name="Tomsovsky M."/>
            <person name="Tulloss R.E."/>
            <person name="Uehling J."/>
            <person name="Grigoriev I.V."/>
            <person name="Vagvolgyi C."/>
            <person name="Papp T."/>
            <person name="Martin F.M."/>
            <person name="Miettinen O."/>
            <person name="Hibbett D.S."/>
            <person name="Nagy L.G."/>
        </authorList>
    </citation>
    <scope>NUCLEOTIDE SEQUENCE [LARGE SCALE GENOMIC DNA]</scope>
    <source>
        <strain evidence="3 4">CBS 166.37</strain>
    </source>
</reference>
<dbReference type="EMBL" id="ML213660">
    <property type="protein sequence ID" value="TFK32887.1"/>
    <property type="molecule type" value="Genomic_DNA"/>
</dbReference>
<feature type="compositionally biased region" description="Basic residues" evidence="1">
    <location>
        <begin position="65"/>
        <end position="77"/>
    </location>
</feature>
<feature type="chain" id="PRO_5022843505" evidence="2">
    <location>
        <begin position="20"/>
        <end position="188"/>
    </location>
</feature>
<proteinExistence type="predicted"/>
<protein>
    <submittedName>
        <fullName evidence="3">Uncharacterized protein</fullName>
    </submittedName>
</protein>
<feature type="region of interest" description="Disordered" evidence="1">
    <location>
        <begin position="113"/>
        <end position="146"/>
    </location>
</feature>
<feature type="compositionally biased region" description="Basic and acidic residues" evidence="1">
    <location>
        <begin position="113"/>
        <end position="137"/>
    </location>
</feature>
<evidence type="ECO:0000256" key="2">
    <source>
        <dbReference type="SAM" id="SignalP"/>
    </source>
</evidence>
<sequence length="188" mass="21492">MKPLGWARLLSSVVRLCLLIEIRQPGTSRKKSSEVIASYVESGRLATSIGYEIFLLHADFGARRHQQRRKKSKKKRGTTPFGYDVFGRPKQPVMHLGDNDDDFEATIRAERERAERVNEQPREQNSHQRELGKRIEENTGSEEAGERNDCAFLSALSPAKAATVTEALLRLQENEARQQMRQEKCKLK</sequence>
<feature type="signal peptide" evidence="2">
    <location>
        <begin position="1"/>
        <end position="19"/>
    </location>
</feature>
<evidence type="ECO:0000313" key="3">
    <source>
        <dbReference type="EMBL" id="TFK32887.1"/>
    </source>
</evidence>
<dbReference type="Proteomes" id="UP000308652">
    <property type="component" value="Unassembled WGS sequence"/>
</dbReference>
<accession>A0A5C3LK07</accession>
<evidence type="ECO:0000256" key="1">
    <source>
        <dbReference type="SAM" id="MobiDB-lite"/>
    </source>
</evidence>